<comment type="caution">
    <text evidence="2">The sequence shown here is derived from an EMBL/GenBank/DDBJ whole genome shotgun (WGS) entry which is preliminary data.</text>
</comment>
<proteinExistence type="predicted"/>
<feature type="region of interest" description="Disordered" evidence="1">
    <location>
        <begin position="1"/>
        <end position="33"/>
    </location>
</feature>
<feature type="compositionally biased region" description="Basic and acidic residues" evidence="1">
    <location>
        <begin position="1"/>
        <end position="12"/>
    </location>
</feature>
<protein>
    <submittedName>
        <fullName evidence="2">Uncharacterized protein</fullName>
    </submittedName>
</protein>
<evidence type="ECO:0000313" key="3">
    <source>
        <dbReference type="Proteomes" id="UP000813824"/>
    </source>
</evidence>
<dbReference type="EMBL" id="JAEVFJ010000004">
    <property type="protein sequence ID" value="KAH8105152.1"/>
    <property type="molecule type" value="Genomic_DNA"/>
</dbReference>
<dbReference type="GO" id="GO:0000127">
    <property type="term" value="C:transcription factor TFIIIC complex"/>
    <property type="evidence" value="ECO:0007669"/>
    <property type="project" value="TreeGrafter"/>
</dbReference>
<accession>A0A8K0UW15</accession>
<reference evidence="2" key="1">
    <citation type="journal article" date="2021" name="New Phytol.">
        <title>Evolutionary innovations through gain and loss of genes in the ectomycorrhizal Boletales.</title>
        <authorList>
            <person name="Wu G."/>
            <person name="Miyauchi S."/>
            <person name="Morin E."/>
            <person name="Kuo A."/>
            <person name="Drula E."/>
            <person name="Varga T."/>
            <person name="Kohler A."/>
            <person name="Feng B."/>
            <person name="Cao Y."/>
            <person name="Lipzen A."/>
            <person name="Daum C."/>
            <person name="Hundley H."/>
            <person name="Pangilinan J."/>
            <person name="Johnson J."/>
            <person name="Barry K."/>
            <person name="LaButti K."/>
            <person name="Ng V."/>
            <person name="Ahrendt S."/>
            <person name="Min B."/>
            <person name="Choi I.G."/>
            <person name="Park H."/>
            <person name="Plett J.M."/>
            <person name="Magnuson J."/>
            <person name="Spatafora J.W."/>
            <person name="Nagy L.G."/>
            <person name="Henrissat B."/>
            <person name="Grigoriev I.V."/>
            <person name="Yang Z.L."/>
            <person name="Xu J."/>
            <person name="Martin F.M."/>
        </authorList>
    </citation>
    <scope>NUCLEOTIDE SEQUENCE</scope>
    <source>
        <strain evidence="2">KKN 215</strain>
    </source>
</reference>
<evidence type="ECO:0000256" key="1">
    <source>
        <dbReference type="SAM" id="MobiDB-lite"/>
    </source>
</evidence>
<dbReference type="Proteomes" id="UP000813824">
    <property type="component" value="Unassembled WGS sequence"/>
</dbReference>
<organism evidence="2 3">
    <name type="scientific">Cristinia sonorae</name>
    <dbReference type="NCBI Taxonomy" id="1940300"/>
    <lineage>
        <taxon>Eukaryota</taxon>
        <taxon>Fungi</taxon>
        <taxon>Dikarya</taxon>
        <taxon>Basidiomycota</taxon>
        <taxon>Agaricomycotina</taxon>
        <taxon>Agaricomycetes</taxon>
        <taxon>Agaricomycetidae</taxon>
        <taxon>Agaricales</taxon>
        <taxon>Pleurotineae</taxon>
        <taxon>Stephanosporaceae</taxon>
        <taxon>Cristinia</taxon>
    </lineage>
</organism>
<evidence type="ECO:0000313" key="2">
    <source>
        <dbReference type="EMBL" id="KAH8105152.1"/>
    </source>
</evidence>
<dbReference type="InterPro" id="IPR039340">
    <property type="entry name" value="Tfc4/TFIIIC-102/Sfc4"/>
</dbReference>
<gene>
    <name evidence="2" type="ORF">BXZ70DRAFT_1004680</name>
</gene>
<dbReference type="PANTHER" id="PTHR23082:SF0">
    <property type="entry name" value="GENERAL TRANSCRIPTION FACTOR 3C POLYPEPTIDE 3"/>
    <property type="match status" value="1"/>
</dbReference>
<sequence length="308" mass="34147">MTKTTRSRDYYWPERATSGHGRRGLRESENERGLGSASLGKAWNLEVEPQEAEVRDDWRGASGVGNRKGKCGRRTGVELTPEVCTLVGEGNQAYVDNDIEKTMEIMQEAIRVEPRAESAWHVLAHSGNSNRALLMRVMAAHLSNDPEEWGALAEISSTVLLYHVPSNAFQDRTEQDTARIARIAMITCAIHGNRFAIVVEQARKLINAHQFNNEPFHILLASLGHGMHATDAFHASTFSKHLLRELKSVDAACRNKDALKWNNVTKRYAPIGAKVEEDDDGDHVGISAAAKDGIQVLHRHACRSSTIP</sequence>
<dbReference type="PANTHER" id="PTHR23082">
    <property type="entry name" value="TRANSCRIPTION INITIATION FACTOR IIIC TFIIIC , POLYPEPTIDE 3-RELATED"/>
    <property type="match status" value="1"/>
</dbReference>
<dbReference type="GO" id="GO:0006383">
    <property type="term" value="P:transcription by RNA polymerase III"/>
    <property type="evidence" value="ECO:0007669"/>
    <property type="project" value="InterPro"/>
</dbReference>
<keyword evidence="3" id="KW-1185">Reference proteome</keyword>
<name>A0A8K0UW15_9AGAR</name>
<dbReference type="AlphaFoldDB" id="A0A8K0UW15"/>
<dbReference type="OrthoDB" id="9991317at2759"/>